<evidence type="ECO:0000256" key="1">
    <source>
        <dbReference type="SAM" id="Phobius"/>
    </source>
</evidence>
<keyword evidence="1" id="KW-0812">Transmembrane</keyword>
<keyword evidence="3" id="KW-1185">Reference proteome</keyword>
<keyword evidence="1" id="KW-1133">Transmembrane helix</keyword>
<sequence>MTKISKTNSNKCWRVSGLFFCFNPVFICLEEALSLMKSHLFIFSIVSLLREDMVSKKILSILMSRSVLPTFSSRSLMVSGLTFRSLIHFEFILVNGEKEWSIFILLHMVFQFSQHQLLKRVSFLHCMPSAPLSKISCP</sequence>
<proteinExistence type="predicted"/>
<feature type="transmembrane region" description="Helical" evidence="1">
    <location>
        <begin position="12"/>
        <end position="29"/>
    </location>
</feature>
<evidence type="ECO:0000313" key="2">
    <source>
        <dbReference type="Ensembl" id="ENSECAP00000086671.1"/>
    </source>
</evidence>
<protein>
    <submittedName>
        <fullName evidence="2">Uncharacterized protein</fullName>
    </submittedName>
</protein>
<evidence type="ECO:0000313" key="3">
    <source>
        <dbReference type="Proteomes" id="UP000002281"/>
    </source>
</evidence>
<reference evidence="2" key="3">
    <citation type="submission" date="2025-09" db="UniProtKB">
        <authorList>
            <consortium name="Ensembl"/>
        </authorList>
    </citation>
    <scope>IDENTIFICATION</scope>
    <source>
        <strain evidence="2">Thoroughbred</strain>
    </source>
</reference>
<keyword evidence="1" id="KW-0472">Membrane</keyword>
<organism evidence="2 3">
    <name type="scientific">Equus caballus</name>
    <name type="common">Horse</name>
    <dbReference type="NCBI Taxonomy" id="9796"/>
    <lineage>
        <taxon>Eukaryota</taxon>
        <taxon>Metazoa</taxon>
        <taxon>Chordata</taxon>
        <taxon>Craniata</taxon>
        <taxon>Vertebrata</taxon>
        <taxon>Euteleostomi</taxon>
        <taxon>Mammalia</taxon>
        <taxon>Eutheria</taxon>
        <taxon>Laurasiatheria</taxon>
        <taxon>Perissodactyla</taxon>
        <taxon>Equidae</taxon>
        <taxon>Equus</taxon>
    </lineage>
</organism>
<dbReference type="AlphaFoldDB" id="A0A9L0TK07"/>
<dbReference type="Ensembl" id="ENSECAT00000079245.1">
    <property type="protein sequence ID" value="ENSECAP00000086671.1"/>
    <property type="gene ID" value="ENSECAG00000048794.1"/>
</dbReference>
<reference evidence="2" key="2">
    <citation type="submission" date="2025-08" db="UniProtKB">
        <authorList>
            <consortium name="Ensembl"/>
        </authorList>
    </citation>
    <scope>IDENTIFICATION</scope>
    <source>
        <strain evidence="2">Thoroughbred</strain>
    </source>
</reference>
<accession>A0A9L0TK07</accession>
<name>A0A9L0TK07_HORSE</name>
<dbReference type="GeneTree" id="ENSGT01090000260512"/>
<dbReference type="Proteomes" id="UP000002281">
    <property type="component" value="Chromosome 4"/>
</dbReference>
<reference evidence="2 3" key="1">
    <citation type="journal article" date="2009" name="Science">
        <title>Genome sequence, comparative analysis, and population genetics of the domestic horse.</title>
        <authorList>
            <consortium name="Broad Institute Genome Sequencing Platform"/>
            <consortium name="Broad Institute Whole Genome Assembly Team"/>
            <person name="Wade C.M."/>
            <person name="Giulotto E."/>
            <person name="Sigurdsson S."/>
            <person name="Zoli M."/>
            <person name="Gnerre S."/>
            <person name="Imsland F."/>
            <person name="Lear T.L."/>
            <person name="Adelson D.L."/>
            <person name="Bailey E."/>
            <person name="Bellone R.R."/>
            <person name="Bloecker H."/>
            <person name="Distl O."/>
            <person name="Edgar R.C."/>
            <person name="Garber M."/>
            <person name="Leeb T."/>
            <person name="Mauceli E."/>
            <person name="MacLeod J.N."/>
            <person name="Penedo M.C.T."/>
            <person name="Raison J.M."/>
            <person name="Sharpe T."/>
            <person name="Vogel J."/>
            <person name="Andersson L."/>
            <person name="Antczak D.F."/>
            <person name="Biagi T."/>
            <person name="Binns M.M."/>
            <person name="Chowdhary B.P."/>
            <person name="Coleman S.J."/>
            <person name="Della Valle G."/>
            <person name="Fryc S."/>
            <person name="Guerin G."/>
            <person name="Hasegawa T."/>
            <person name="Hill E.W."/>
            <person name="Jurka J."/>
            <person name="Kiialainen A."/>
            <person name="Lindgren G."/>
            <person name="Liu J."/>
            <person name="Magnani E."/>
            <person name="Mickelson J.R."/>
            <person name="Murray J."/>
            <person name="Nergadze S.G."/>
            <person name="Onofrio R."/>
            <person name="Pedroni S."/>
            <person name="Piras M.F."/>
            <person name="Raudsepp T."/>
            <person name="Rocchi M."/>
            <person name="Roeed K.H."/>
            <person name="Ryder O.A."/>
            <person name="Searle S."/>
            <person name="Skow L."/>
            <person name="Swinburne J.E."/>
            <person name="Syvaenen A.C."/>
            <person name="Tozaki T."/>
            <person name="Valberg S.J."/>
            <person name="Vaudin M."/>
            <person name="White J.R."/>
            <person name="Zody M.C."/>
            <person name="Lander E.S."/>
            <person name="Lindblad-Toh K."/>
        </authorList>
    </citation>
    <scope>NUCLEOTIDE SEQUENCE [LARGE SCALE GENOMIC DNA]</scope>
    <source>
        <strain evidence="2 3">Thoroughbred</strain>
    </source>
</reference>